<dbReference type="SUPFAM" id="SSF47384">
    <property type="entry name" value="Homodimeric domain of signal transducing histidine kinase"/>
    <property type="match status" value="1"/>
</dbReference>
<dbReference type="Pfam" id="PF08448">
    <property type="entry name" value="PAS_4"/>
    <property type="match status" value="1"/>
</dbReference>
<dbReference type="InterPro" id="IPR003594">
    <property type="entry name" value="HATPase_dom"/>
</dbReference>
<dbReference type="PANTHER" id="PTHR43065">
    <property type="entry name" value="SENSOR HISTIDINE KINASE"/>
    <property type="match status" value="1"/>
</dbReference>
<dbReference type="CDD" id="cd00082">
    <property type="entry name" value="HisKA"/>
    <property type="match status" value="1"/>
</dbReference>
<dbReference type="InterPro" id="IPR029016">
    <property type="entry name" value="GAF-like_dom_sf"/>
</dbReference>
<reference evidence="11 12" key="1">
    <citation type="submission" date="2015-01" db="EMBL/GenBank/DDBJ databases">
        <title>Genome Assembly of Bacillus badius MTCC 1458.</title>
        <authorList>
            <person name="Verma A."/>
            <person name="Khatri I."/>
            <person name="Mual P."/>
            <person name="Subramanian S."/>
            <person name="Krishnamurthi S."/>
        </authorList>
    </citation>
    <scope>NUCLEOTIDE SEQUENCE [LARGE SCALE GENOMIC DNA]</scope>
    <source>
        <strain evidence="11 12">MTCC 1458</strain>
    </source>
</reference>
<evidence type="ECO:0000256" key="3">
    <source>
        <dbReference type="ARBA" id="ARBA00022553"/>
    </source>
</evidence>
<dbReference type="PANTHER" id="PTHR43065:SF46">
    <property type="entry name" value="C4-DICARBOXYLATE TRANSPORT SENSOR PROTEIN DCTB"/>
    <property type="match status" value="1"/>
</dbReference>
<dbReference type="PROSITE" id="PS50109">
    <property type="entry name" value="HIS_KIN"/>
    <property type="match status" value="1"/>
</dbReference>
<name>A0ABR5AVB0_BACBA</name>
<keyword evidence="6 11" id="KW-0418">Kinase</keyword>
<dbReference type="Pfam" id="PF02518">
    <property type="entry name" value="HATPase_c"/>
    <property type="match status" value="1"/>
</dbReference>
<dbReference type="PRINTS" id="PR00344">
    <property type="entry name" value="BCTRLSENSOR"/>
</dbReference>
<dbReference type="EC" id="2.7.13.3" evidence="2"/>
<keyword evidence="8" id="KW-0902">Two-component regulatory system</keyword>
<proteinExistence type="predicted"/>
<protein>
    <recommendedName>
        <fullName evidence="2">histidine kinase</fullName>
        <ecNumber evidence="2">2.7.13.3</ecNumber>
    </recommendedName>
</protein>
<dbReference type="Gene3D" id="3.30.450.40">
    <property type="match status" value="2"/>
</dbReference>
<dbReference type="Pfam" id="PF01590">
    <property type="entry name" value="GAF"/>
    <property type="match status" value="2"/>
</dbReference>
<dbReference type="InterPro" id="IPR013656">
    <property type="entry name" value="PAS_4"/>
</dbReference>
<evidence type="ECO:0000256" key="5">
    <source>
        <dbReference type="ARBA" id="ARBA00022741"/>
    </source>
</evidence>
<dbReference type="EMBL" id="JXLP01000009">
    <property type="protein sequence ID" value="KIL78301.1"/>
    <property type="molecule type" value="Genomic_DNA"/>
</dbReference>
<evidence type="ECO:0000313" key="11">
    <source>
        <dbReference type="EMBL" id="KIL78301.1"/>
    </source>
</evidence>
<gene>
    <name evidence="11" type="ORF">SD77_3981</name>
</gene>
<evidence type="ECO:0000259" key="10">
    <source>
        <dbReference type="PROSITE" id="PS50112"/>
    </source>
</evidence>
<evidence type="ECO:0000256" key="4">
    <source>
        <dbReference type="ARBA" id="ARBA00022679"/>
    </source>
</evidence>
<keyword evidence="5" id="KW-0547">Nucleotide-binding</keyword>
<feature type="domain" description="Histidine kinase" evidence="9">
    <location>
        <begin position="492"/>
        <end position="697"/>
    </location>
</feature>
<dbReference type="SMART" id="SM00388">
    <property type="entry name" value="HisKA"/>
    <property type="match status" value="1"/>
</dbReference>
<evidence type="ECO:0000259" key="9">
    <source>
        <dbReference type="PROSITE" id="PS50109"/>
    </source>
</evidence>
<dbReference type="InterPro" id="IPR036890">
    <property type="entry name" value="HATPase_C_sf"/>
</dbReference>
<dbReference type="InterPro" id="IPR000014">
    <property type="entry name" value="PAS"/>
</dbReference>
<dbReference type="GO" id="GO:0016301">
    <property type="term" value="F:kinase activity"/>
    <property type="evidence" value="ECO:0007669"/>
    <property type="project" value="UniProtKB-KW"/>
</dbReference>
<dbReference type="InterPro" id="IPR004358">
    <property type="entry name" value="Sig_transdc_His_kin-like_C"/>
</dbReference>
<dbReference type="Gene3D" id="3.30.565.10">
    <property type="entry name" value="Histidine kinase-like ATPase, C-terminal domain"/>
    <property type="match status" value="1"/>
</dbReference>
<dbReference type="InterPro" id="IPR003661">
    <property type="entry name" value="HisK_dim/P_dom"/>
</dbReference>
<keyword evidence="3" id="KW-0597">Phosphoprotein</keyword>
<dbReference type="InterPro" id="IPR035965">
    <property type="entry name" value="PAS-like_dom_sf"/>
</dbReference>
<keyword evidence="12" id="KW-1185">Reference proteome</keyword>
<dbReference type="InterPro" id="IPR036097">
    <property type="entry name" value="HisK_dim/P_sf"/>
</dbReference>
<organism evidence="11 12">
    <name type="scientific">Bacillus badius</name>
    <dbReference type="NCBI Taxonomy" id="1455"/>
    <lineage>
        <taxon>Bacteria</taxon>
        <taxon>Bacillati</taxon>
        <taxon>Bacillota</taxon>
        <taxon>Bacilli</taxon>
        <taxon>Bacillales</taxon>
        <taxon>Bacillaceae</taxon>
        <taxon>Pseudobacillus</taxon>
    </lineage>
</organism>
<dbReference type="Pfam" id="PF00512">
    <property type="entry name" value="HisKA"/>
    <property type="match status" value="1"/>
</dbReference>
<accession>A0ABR5AVB0</accession>
<keyword evidence="4" id="KW-0808">Transferase</keyword>
<comment type="caution">
    <text evidence="11">The sequence shown here is derived from an EMBL/GenBank/DDBJ whole genome shotgun (WGS) entry which is preliminary data.</text>
</comment>
<dbReference type="SUPFAM" id="SSF55781">
    <property type="entry name" value="GAF domain-like"/>
    <property type="match status" value="2"/>
</dbReference>
<evidence type="ECO:0000313" key="12">
    <source>
        <dbReference type="Proteomes" id="UP000031982"/>
    </source>
</evidence>
<evidence type="ECO:0000256" key="8">
    <source>
        <dbReference type="ARBA" id="ARBA00023012"/>
    </source>
</evidence>
<dbReference type="SMART" id="SM00387">
    <property type="entry name" value="HATPase_c"/>
    <property type="match status" value="1"/>
</dbReference>
<evidence type="ECO:0000256" key="2">
    <source>
        <dbReference type="ARBA" id="ARBA00012438"/>
    </source>
</evidence>
<dbReference type="SUPFAM" id="SSF55874">
    <property type="entry name" value="ATPase domain of HSP90 chaperone/DNA topoisomerase II/histidine kinase"/>
    <property type="match status" value="1"/>
</dbReference>
<dbReference type="Proteomes" id="UP000031982">
    <property type="component" value="Unassembled WGS sequence"/>
</dbReference>
<dbReference type="SUPFAM" id="SSF55785">
    <property type="entry name" value="PYP-like sensor domain (PAS domain)"/>
    <property type="match status" value="1"/>
</dbReference>
<dbReference type="Gene3D" id="3.30.450.20">
    <property type="entry name" value="PAS domain"/>
    <property type="match status" value="1"/>
</dbReference>
<dbReference type="SMART" id="SM00065">
    <property type="entry name" value="GAF"/>
    <property type="match status" value="2"/>
</dbReference>
<dbReference type="InterPro" id="IPR005467">
    <property type="entry name" value="His_kinase_dom"/>
</dbReference>
<dbReference type="Gene3D" id="1.10.287.130">
    <property type="match status" value="1"/>
</dbReference>
<feature type="domain" description="PAS" evidence="10">
    <location>
        <begin position="363"/>
        <end position="433"/>
    </location>
</feature>
<evidence type="ECO:0000256" key="7">
    <source>
        <dbReference type="ARBA" id="ARBA00022840"/>
    </source>
</evidence>
<keyword evidence="7" id="KW-0067">ATP-binding</keyword>
<dbReference type="RefSeq" id="WP_041113685.1">
    <property type="nucleotide sequence ID" value="NZ_JARTHD010000010.1"/>
</dbReference>
<dbReference type="InterPro" id="IPR003018">
    <property type="entry name" value="GAF"/>
</dbReference>
<dbReference type="PROSITE" id="PS50112">
    <property type="entry name" value="PAS"/>
    <property type="match status" value="1"/>
</dbReference>
<evidence type="ECO:0000256" key="1">
    <source>
        <dbReference type="ARBA" id="ARBA00000085"/>
    </source>
</evidence>
<evidence type="ECO:0000256" key="6">
    <source>
        <dbReference type="ARBA" id="ARBA00022777"/>
    </source>
</evidence>
<comment type="catalytic activity">
    <reaction evidence="1">
        <text>ATP + protein L-histidine = ADP + protein N-phospho-L-histidine.</text>
        <dbReference type="EC" id="2.7.13.3"/>
    </reaction>
</comment>
<sequence>MVREQTRYSRLAQITEIIKKKSELRTMLQHVVRAISEEIVQCNAVGIFLPQEDGTFKGFAGKPDLINGVSIDTQVIDPAKDLLAKEVIEMKQTIYIADTSKDHRPDRQPVDAFKVRSLLALPISFEEELFGLVFLFDYDRPMKLKESDIRRVEAYVNMAAIAIQNANHLLQKDHLIVEKQLLLDITSELSRCSSVQESLDKCFFYLGRVLRSDNIAVYLLDPCDKQKIRSTVLSKDSDEARTGWDTTHEKIQADPPYQAIIEKVIQTKTITFIPDVQADRAISNYVDHFNIKNLLIIPFVSMGEVLGVIAVVNAKKNELHDCTSQVQLAQSIVDATAPAFSNLQYTDQLESLVEERTKELAAVNEKVTSIIEGIKDGFFALDENFVFTYVNKHQFLPKNKTVNDVLGKSIWAVYPESIGTVMYKELHRVLEEGLSVQFEMHSVYEDQWHEIVAYPCDGGVCCLFKNITEKKKYEQEIKRLSSLDLIGQMAAGISHEIRNPMTTVRGFLQLLQKESRFEDYHHYFKLMIEELDRANSIITEFLSMGNTRTSDLELLDLNAIIHGITPLIKIDAFSQNKIVEVDTADIPKLFLNRNEIRQLLINLYRNGLEAMNEGQVLTIRTYKEGDDCVVMTVQDEGTGIQPEILEKLGTPFFTTKDNGTGLGLGVCYAIAARHHAKIDIQTSSKGTTFFIKFHLKP</sequence>